<dbReference type="AlphaFoldDB" id="F2UDS9"/>
<dbReference type="RefSeq" id="XP_004992424.1">
    <property type="nucleotide sequence ID" value="XM_004992367.1"/>
</dbReference>
<sequence length="132" mass="15062">MIDVVDGGIRSEYPVELCELPERSDRILDKIEHCERVAHSVVDDWTSLIKTFEMCTTKSNMMQRRMLACEFLLERVLPALRGMDRVKVLAEAGGNPFKGSCARPYFVKTEEAVHGMICAELVRLIETVEEEE</sequence>
<keyword evidence="2" id="KW-1185">Reference proteome</keyword>
<name>F2UDS9_SALR5</name>
<dbReference type="EMBL" id="GL832970">
    <property type="protein sequence ID" value="EGD74779.1"/>
    <property type="molecule type" value="Genomic_DNA"/>
</dbReference>
<organism evidence="2">
    <name type="scientific">Salpingoeca rosetta (strain ATCC 50818 / BSB-021)</name>
    <dbReference type="NCBI Taxonomy" id="946362"/>
    <lineage>
        <taxon>Eukaryota</taxon>
        <taxon>Choanoflagellata</taxon>
        <taxon>Craspedida</taxon>
        <taxon>Salpingoecidae</taxon>
        <taxon>Salpingoeca</taxon>
    </lineage>
</organism>
<dbReference type="KEGG" id="sre:PTSG_07012"/>
<gene>
    <name evidence="1" type="ORF">PTSG_07012</name>
</gene>
<dbReference type="Proteomes" id="UP000007799">
    <property type="component" value="Unassembled WGS sequence"/>
</dbReference>
<reference evidence="1" key="1">
    <citation type="submission" date="2009-08" db="EMBL/GenBank/DDBJ databases">
        <title>Annotation of Salpingoeca rosetta.</title>
        <authorList>
            <consortium name="The Broad Institute Genome Sequencing Platform"/>
            <person name="Russ C."/>
            <person name="Cuomo C."/>
            <person name="Burger G."/>
            <person name="Gray M.W."/>
            <person name="Holland P.W.H."/>
            <person name="King N."/>
            <person name="Lang F.B.F."/>
            <person name="Roger A.J."/>
            <person name="Ruiz-Trillo I."/>
            <person name="Young S.K."/>
            <person name="Zeng Q."/>
            <person name="Gargeya S."/>
            <person name="Alvarado L."/>
            <person name="Berlin A."/>
            <person name="Chapman S.B."/>
            <person name="Chen Z."/>
            <person name="Freedman E."/>
            <person name="Gellesch M."/>
            <person name="Goldberg J."/>
            <person name="Griggs A."/>
            <person name="Gujja S."/>
            <person name="Heilman E."/>
            <person name="Heiman D."/>
            <person name="Howarth C."/>
            <person name="Mehta T."/>
            <person name="Neiman D."/>
            <person name="Pearson M."/>
            <person name="Roberts A."/>
            <person name="Saif S."/>
            <person name="Shea T."/>
            <person name="Shenoy N."/>
            <person name="Sisk P."/>
            <person name="Stolte C."/>
            <person name="Sykes S."/>
            <person name="White J."/>
            <person name="Yandava C."/>
            <person name="Haas B."/>
            <person name="Nusbaum C."/>
            <person name="Birren B."/>
        </authorList>
    </citation>
    <scope>NUCLEOTIDE SEQUENCE [LARGE SCALE GENOMIC DNA]</scope>
    <source>
        <strain evidence="1">ATCC 50818</strain>
    </source>
</reference>
<dbReference type="GeneID" id="16072991"/>
<evidence type="ECO:0000313" key="2">
    <source>
        <dbReference type="Proteomes" id="UP000007799"/>
    </source>
</evidence>
<protein>
    <submittedName>
        <fullName evidence="1">Uncharacterized protein</fullName>
    </submittedName>
</protein>
<evidence type="ECO:0000313" key="1">
    <source>
        <dbReference type="EMBL" id="EGD74779.1"/>
    </source>
</evidence>
<dbReference type="InParanoid" id="F2UDS9"/>
<proteinExistence type="predicted"/>
<accession>F2UDS9</accession>